<keyword evidence="2" id="KW-1185">Reference proteome</keyword>
<accession>A0A3S4T9S7</accession>
<dbReference type="AlphaFoldDB" id="A0A3S4T9S7"/>
<dbReference type="RefSeq" id="WP_161512753.1">
    <property type="nucleotide sequence ID" value="NZ_LR134350.1"/>
</dbReference>
<dbReference type="KEGG" id="ahw:NCTC11636_01339"/>
<sequence length="57" mass="6001">MSAGGWSVCPICGSVIADIWLHTTWHESTLAELIADMTTPITDDEPADVPAETGDTA</sequence>
<gene>
    <name evidence="1" type="ORF">NCTC11636_01339</name>
</gene>
<dbReference type="EMBL" id="LR134350">
    <property type="protein sequence ID" value="VEG28054.1"/>
    <property type="molecule type" value="Genomic_DNA"/>
</dbReference>
<evidence type="ECO:0000313" key="2">
    <source>
        <dbReference type="Proteomes" id="UP000266895"/>
    </source>
</evidence>
<reference evidence="1 2" key="1">
    <citation type="submission" date="2018-12" db="EMBL/GenBank/DDBJ databases">
        <authorList>
            <consortium name="Pathogen Informatics"/>
        </authorList>
    </citation>
    <scope>NUCLEOTIDE SEQUENCE [LARGE SCALE GENOMIC DNA]</scope>
    <source>
        <strain evidence="1 2">NCTC11636</strain>
    </source>
</reference>
<dbReference type="Proteomes" id="UP000266895">
    <property type="component" value="Chromosome"/>
</dbReference>
<evidence type="ECO:0000313" key="1">
    <source>
        <dbReference type="EMBL" id="VEG28054.1"/>
    </source>
</evidence>
<name>A0A3S4T9S7_9ACTO</name>
<protein>
    <submittedName>
        <fullName evidence="1">Uncharacterized protein</fullName>
    </submittedName>
</protein>
<organism evidence="1 2">
    <name type="scientific">Actinomyces howellii</name>
    <dbReference type="NCBI Taxonomy" id="52771"/>
    <lineage>
        <taxon>Bacteria</taxon>
        <taxon>Bacillati</taxon>
        <taxon>Actinomycetota</taxon>
        <taxon>Actinomycetes</taxon>
        <taxon>Actinomycetales</taxon>
        <taxon>Actinomycetaceae</taxon>
        <taxon>Actinomyces</taxon>
    </lineage>
</organism>
<proteinExistence type="predicted"/>